<comment type="caution">
    <text evidence="8">The sequence shown here is derived from an EMBL/GenBank/DDBJ whole genome shotgun (WGS) entry which is preliminary data.</text>
</comment>
<dbReference type="RefSeq" id="WP_310061989.1">
    <property type="nucleotide sequence ID" value="NZ_JAVDVY010000002.1"/>
</dbReference>
<dbReference type="NCBIfam" id="TIGR03534">
    <property type="entry name" value="RF_mod_PrmC"/>
    <property type="match status" value="1"/>
</dbReference>
<dbReference type="NCBIfam" id="TIGR00536">
    <property type="entry name" value="hemK_fam"/>
    <property type="match status" value="1"/>
</dbReference>
<dbReference type="GO" id="GO:0102559">
    <property type="term" value="F:peptide chain release factor N(5)-glutamine methyltransferase activity"/>
    <property type="evidence" value="ECO:0007669"/>
    <property type="project" value="UniProtKB-EC"/>
</dbReference>
<dbReference type="HAMAP" id="MF_02126">
    <property type="entry name" value="RF_methyltr_PrmC"/>
    <property type="match status" value="1"/>
</dbReference>
<dbReference type="InterPro" id="IPR029063">
    <property type="entry name" value="SAM-dependent_MTases_sf"/>
</dbReference>
<evidence type="ECO:0000313" key="9">
    <source>
        <dbReference type="Proteomes" id="UP001251524"/>
    </source>
</evidence>
<feature type="domain" description="Methyltransferase small" evidence="6">
    <location>
        <begin position="97"/>
        <end position="188"/>
    </location>
</feature>
<dbReference type="Pfam" id="PF17827">
    <property type="entry name" value="PrmC_N"/>
    <property type="match status" value="1"/>
</dbReference>
<feature type="domain" description="Release factor glutamine methyltransferase N-terminal" evidence="7">
    <location>
        <begin position="18"/>
        <end position="69"/>
    </location>
</feature>
<dbReference type="InterPro" id="IPR050320">
    <property type="entry name" value="N5-glutamine_MTase"/>
</dbReference>
<evidence type="ECO:0000256" key="3">
    <source>
        <dbReference type="ARBA" id="ARBA00022691"/>
    </source>
</evidence>
<accession>A0ABU1WBE3</accession>
<keyword evidence="9" id="KW-1185">Reference proteome</keyword>
<evidence type="ECO:0000256" key="2">
    <source>
        <dbReference type="ARBA" id="ARBA00022679"/>
    </source>
</evidence>
<dbReference type="Proteomes" id="UP001251524">
    <property type="component" value="Unassembled WGS sequence"/>
</dbReference>
<dbReference type="PANTHER" id="PTHR18895">
    <property type="entry name" value="HEMK METHYLTRANSFERASE"/>
    <property type="match status" value="1"/>
</dbReference>
<feature type="binding site" evidence="5">
    <location>
        <position position="165"/>
    </location>
    <ligand>
        <name>S-adenosyl-L-methionine</name>
        <dbReference type="ChEBI" id="CHEBI:59789"/>
    </ligand>
</feature>
<dbReference type="InterPro" id="IPR007848">
    <property type="entry name" value="Small_mtfrase_dom"/>
</dbReference>
<dbReference type="InterPro" id="IPR040758">
    <property type="entry name" value="PrmC_N"/>
</dbReference>
<gene>
    <name evidence="5" type="primary">prmC</name>
    <name evidence="8" type="ORF">J2X06_002107</name>
</gene>
<evidence type="ECO:0000259" key="7">
    <source>
        <dbReference type="Pfam" id="PF17827"/>
    </source>
</evidence>
<feature type="binding site" evidence="5">
    <location>
        <begin position="180"/>
        <end position="183"/>
    </location>
    <ligand>
        <name>substrate</name>
    </ligand>
</feature>
<organism evidence="8 9">
    <name type="scientific">Lysobacter niastensis</name>
    <dbReference type="NCBI Taxonomy" id="380629"/>
    <lineage>
        <taxon>Bacteria</taxon>
        <taxon>Pseudomonadati</taxon>
        <taxon>Pseudomonadota</taxon>
        <taxon>Gammaproteobacteria</taxon>
        <taxon>Lysobacterales</taxon>
        <taxon>Lysobacteraceae</taxon>
        <taxon>Lysobacter</taxon>
    </lineage>
</organism>
<evidence type="ECO:0000256" key="1">
    <source>
        <dbReference type="ARBA" id="ARBA00022603"/>
    </source>
</evidence>
<keyword evidence="2 5" id="KW-0808">Transferase</keyword>
<dbReference type="PANTHER" id="PTHR18895:SF74">
    <property type="entry name" value="MTRF1L RELEASE FACTOR GLUTAMINE METHYLTRANSFERASE"/>
    <property type="match status" value="1"/>
</dbReference>
<evidence type="ECO:0000256" key="5">
    <source>
        <dbReference type="HAMAP-Rule" id="MF_02126"/>
    </source>
</evidence>
<dbReference type="PROSITE" id="PS00092">
    <property type="entry name" value="N6_MTASE"/>
    <property type="match status" value="1"/>
</dbReference>
<dbReference type="CDD" id="cd02440">
    <property type="entry name" value="AdoMet_MTases"/>
    <property type="match status" value="1"/>
</dbReference>
<dbReference type="Pfam" id="PF05175">
    <property type="entry name" value="MTS"/>
    <property type="match status" value="1"/>
</dbReference>
<reference evidence="8 9" key="1">
    <citation type="submission" date="2023-07" db="EMBL/GenBank/DDBJ databases">
        <title>Sorghum-associated microbial communities from plants grown in Nebraska, USA.</title>
        <authorList>
            <person name="Schachtman D."/>
        </authorList>
    </citation>
    <scope>NUCLEOTIDE SEQUENCE [LARGE SCALE GENOMIC DNA]</scope>
    <source>
        <strain evidence="8 9">BE198</strain>
    </source>
</reference>
<name>A0ABU1WBE3_9GAMM</name>
<dbReference type="Gene3D" id="1.10.8.10">
    <property type="entry name" value="DNA helicase RuvA subunit, C-terminal domain"/>
    <property type="match status" value="1"/>
</dbReference>
<dbReference type="InterPro" id="IPR004556">
    <property type="entry name" value="HemK-like"/>
</dbReference>
<feature type="binding site" evidence="5">
    <location>
        <position position="137"/>
    </location>
    <ligand>
        <name>S-adenosyl-L-methionine</name>
        <dbReference type="ChEBI" id="CHEBI:59789"/>
    </ligand>
</feature>
<keyword evidence="3 5" id="KW-0949">S-adenosyl-L-methionine</keyword>
<feature type="binding site" evidence="5">
    <location>
        <position position="180"/>
    </location>
    <ligand>
        <name>S-adenosyl-L-methionine</name>
        <dbReference type="ChEBI" id="CHEBI:59789"/>
    </ligand>
</feature>
<evidence type="ECO:0000259" key="6">
    <source>
        <dbReference type="Pfam" id="PF05175"/>
    </source>
</evidence>
<comment type="catalytic activity">
    <reaction evidence="4 5">
        <text>L-glutaminyl-[peptide chain release factor] + S-adenosyl-L-methionine = N(5)-methyl-L-glutaminyl-[peptide chain release factor] + S-adenosyl-L-homocysteine + H(+)</text>
        <dbReference type="Rhea" id="RHEA:42896"/>
        <dbReference type="Rhea" id="RHEA-COMP:10271"/>
        <dbReference type="Rhea" id="RHEA-COMP:10272"/>
        <dbReference type="ChEBI" id="CHEBI:15378"/>
        <dbReference type="ChEBI" id="CHEBI:30011"/>
        <dbReference type="ChEBI" id="CHEBI:57856"/>
        <dbReference type="ChEBI" id="CHEBI:59789"/>
        <dbReference type="ChEBI" id="CHEBI:61891"/>
        <dbReference type="EC" id="2.1.1.297"/>
    </reaction>
</comment>
<dbReference type="EC" id="2.1.1.297" evidence="5"/>
<proteinExistence type="inferred from homology"/>
<dbReference type="Gene3D" id="3.40.50.150">
    <property type="entry name" value="Vaccinia Virus protein VP39"/>
    <property type="match status" value="1"/>
</dbReference>
<dbReference type="InterPro" id="IPR002052">
    <property type="entry name" value="DNA_methylase_N6_adenine_CS"/>
</dbReference>
<evidence type="ECO:0000313" key="8">
    <source>
        <dbReference type="EMBL" id="MDR7134898.1"/>
    </source>
</evidence>
<dbReference type="EMBL" id="JAVDVY010000002">
    <property type="protein sequence ID" value="MDR7134898.1"/>
    <property type="molecule type" value="Genomic_DNA"/>
</dbReference>
<keyword evidence="1 5" id="KW-0489">Methyltransferase</keyword>
<comment type="similarity">
    <text evidence="5">Belongs to the protein N5-glutamine methyltransferase family. PrmC subfamily.</text>
</comment>
<feature type="binding site" evidence="5">
    <location>
        <begin position="114"/>
        <end position="118"/>
    </location>
    <ligand>
        <name>S-adenosyl-L-methionine</name>
        <dbReference type="ChEBI" id="CHEBI:59789"/>
    </ligand>
</feature>
<dbReference type="SUPFAM" id="SSF53335">
    <property type="entry name" value="S-adenosyl-L-methionine-dependent methyltransferases"/>
    <property type="match status" value="1"/>
</dbReference>
<dbReference type="GO" id="GO:0032259">
    <property type="term" value="P:methylation"/>
    <property type="evidence" value="ECO:0007669"/>
    <property type="project" value="UniProtKB-KW"/>
</dbReference>
<dbReference type="InterPro" id="IPR019874">
    <property type="entry name" value="RF_methyltr_PrmC"/>
</dbReference>
<evidence type="ECO:0000256" key="4">
    <source>
        <dbReference type="ARBA" id="ARBA00048391"/>
    </source>
</evidence>
<sequence length="274" mass="29763">MERIDAVLRNARPRLGPGEAELLLAHALQRPRTWLFAHADDPIPEDAAGRFAALVERREAGEPVAYLTGRRGFWRFDLRVTQATLIPRPETERLVELALERIPSDADITLADLGTGSGAIALALASERPRARMVATDASAEALAVAESNAAEIGLRNVEFRLGDWLAPLKGERFALIASNPPYIARDDAHLGQGDLRHEPLSALASGIDGLDAIRIIARDALAHLHPGGWLLLEHGWEQGEAVRGILDAAGWLEVATHGDLEDRDRVTLGRAPE</sequence>
<comment type="function">
    <text evidence="5">Methylates the class 1 translation termination release factors RF1/PrfA and RF2/PrfB on the glutamine residue of the universally conserved GGQ motif.</text>
</comment>
<protein>
    <recommendedName>
        <fullName evidence="5">Release factor glutamine methyltransferase</fullName>
        <shortName evidence="5">RF MTase</shortName>
        <ecNumber evidence="5">2.1.1.297</ecNumber>
    </recommendedName>
    <alternativeName>
        <fullName evidence="5">N5-glutamine methyltransferase PrmC</fullName>
    </alternativeName>
    <alternativeName>
        <fullName evidence="5">Protein-(glutamine-N5) MTase PrmC</fullName>
    </alternativeName>
    <alternativeName>
        <fullName evidence="5">Protein-glutamine N-methyltransferase PrmC</fullName>
    </alternativeName>
</protein>